<keyword evidence="5" id="KW-1185">Reference proteome</keyword>
<dbReference type="Pfam" id="PF01147">
    <property type="entry name" value="Crust_neurohorm"/>
    <property type="match status" value="1"/>
</dbReference>
<dbReference type="InterPro" id="IPR031098">
    <property type="entry name" value="Crust_neurohorm"/>
</dbReference>
<dbReference type="PANTHER" id="PTHR35981">
    <property type="entry name" value="ION TRANSPORT PEPTIDE, ISOFORM C"/>
    <property type="match status" value="1"/>
</dbReference>
<feature type="disulfide bond" evidence="3">
    <location>
        <begin position="93"/>
        <end position="111"/>
    </location>
</feature>
<keyword evidence="4" id="KW-1133">Transmembrane helix</keyword>
<dbReference type="GO" id="GO:0007623">
    <property type="term" value="P:circadian rhythm"/>
    <property type="evidence" value="ECO:0007669"/>
    <property type="project" value="TreeGrafter"/>
</dbReference>
<dbReference type="GO" id="GO:0005576">
    <property type="term" value="C:extracellular region"/>
    <property type="evidence" value="ECO:0007669"/>
    <property type="project" value="InterPro"/>
</dbReference>
<sequence>MAETMTVVSYKALPKCNALYSVSINVTTQKAEYNNTSRITFRLAKLIIWMCIVSVLVTTADARVYVLRSKNSSNRPCKVHKNQPLHAIMDRVCVICHEMFSHERPNMRAECRSNCFKSEHFRKCLNMFRPNEETEVLFEDSRR</sequence>
<keyword evidence="2 3" id="KW-1015">Disulfide bond</keyword>
<dbReference type="GO" id="GO:0005184">
    <property type="term" value="F:neuropeptide hormone activity"/>
    <property type="evidence" value="ECO:0007669"/>
    <property type="project" value="InterPro"/>
</dbReference>
<accession>A0A0M3HN22</accession>
<evidence type="ECO:0000313" key="5">
    <source>
        <dbReference type="Proteomes" id="UP000036681"/>
    </source>
</evidence>
<evidence type="ECO:0000256" key="3">
    <source>
        <dbReference type="PIRSR" id="PIRSR631098-51"/>
    </source>
</evidence>
<dbReference type="InterPro" id="IPR018251">
    <property type="entry name" value="Crust_neurhormone_CS"/>
</dbReference>
<feature type="disulfide bond" evidence="3">
    <location>
        <begin position="77"/>
        <end position="115"/>
    </location>
</feature>
<comment type="similarity">
    <text evidence="1">Belongs to the arthropod CHH/MIH/GIH/VIH hormone family.</text>
</comment>
<dbReference type="PROSITE" id="PS01250">
    <property type="entry name" value="CHH_MIH_GIH"/>
    <property type="match status" value="1"/>
</dbReference>
<feature type="disulfide bond" evidence="3">
    <location>
        <begin position="96"/>
        <end position="124"/>
    </location>
</feature>
<organism evidence="5 6">
    <name type="scientific">Ascaris lumbricoides</name>
    <name type="common">Giant roundworm</name>
    <dbReference type="NCBI Taxonomy" id="6252"/>
    <lineage>
        <taxon>Eukaryota</taxon>
        <taxon>Metazoa</taxon>
        <taxon>Ecdysozoa</taxon>
        <taxon>Nematoda</taxon>
        <taxon>Chromadorea</taxon>
        <taxon>Rhabditida</taxon>
        <taxon>Spirurina</taxon>
        <taxon>Ascaridomorpha</taxon>
        <taxon>Ascaridoidea</taxon>
        <taxon>Ascarididae</taxon>
        <taxon>Ascaris</taxon>
    </lineage>
</organism>
<dbReference type="InterPro" id="IPR035957">
    <property type="entry name" value="Crust_neurohorm_sf"/>
</dbReference>
<keyword evidence="4" id="KW-0812">Transmembrane</keyword>
<dbReference type="Gene3D" id="1.10.2010.10">
    <property type="entry name" value="Crustacean CHH/MIH/GIH neurohormone"/>
    <property type="match status" value="1"/>
</dbReference>
<keyword evidence="4" id="KW-0472">Membrane</keyword>
<reference evidence="6" key="1">
    <citation type="submission" date="2017-02" db="UniProtKB">
        <authorList>
            <consortium name="WormBaseParasite"/>
        </authorList>
    </citation>
    <scope>IDENTIFICATION</scope>
</reference>
<dbReference type="AlphaFoldDB" id="A0A0M3HN22"/>
<evidence type="ECO:0000313" key="6">
    <source>
        <dbReference type="WBParaSite" id="ALUE_0000301901-mRNA-1"/>
    </source>
</evidence>
<name>A0A0M3HN22_ASCLU</name>
<evidence type="ECO:0000256" key="1">
    <source>
        <dbReference type="ARBA" id="ARBA00005447"/>
    </source>
</evidence>
<dbReference type="Proteomes" id="UP000036681">
    <property type="component" value="Unplaced"/>
</dbReference>
<evidence type="ECO:0000256" key="4">
    <source>
        <dbReference type="SAM" id="Phobius"/>
    </source>
</evidence>
<proteinExistence type="inferred from homology"/>
<dbReference type="SUPFAM" id="SSF81778">
    <property type="entry name" value="Crustacean CHH/MIH/GIH neurohormone"/>
    <property type="match status" value="1"/>
</dbReference>
<evidence type="ECO:0000256" key="2">
    <source>
        <dbReference type="ARBA" id="ARBA00023157"/>
    </source>
</evidence>
<dbReference type="WBParaSite" id="ALUE_0000301901-mRNA-1">
    <property type="protein sequence ID" value="ALUE_0000301901-mRNA-1"/>
    <property type="gene ID" value="ALUE_0000301901"/>
</dbReference>
<dbReference type="PANTHER" id="PTHR35981:SF2">
    <property type="entry name" value="ION TRANSPORT PEPTIDE, ISOFORM C"/>
    <property type="match status" value="1"/>
</dbReference>
<feature type="transmembrane region" description="Helical" evidence="4">
    <location>
        <begin position="46"/>
        <end position="66"/>
    </location>
</feature>
<protein>
    <submittedName>
        <fullName evidence="6">Uncharacterized protein</fullName>
    </submittedName>
</protein>